<dbReference type="EMBL" id="JYDO01000185">
    <property type="protein sequence ID" value="KRZ67817.1"/>
    <property type="molecule type" value="Genomic_DNA"/>
</dbReference>
<evidence type="ECO:0000313" key="2">
    <source>
        <dbReference type="Proteomes" id="UP000054843"/>
    </source>
</evidence>
<comment type="caution">
    <text evidence="1">The sequence shown here is derived from an EMBL/GenBank/DDBJ whole genome shotgun (WGS) entry which is preliminary data.</text>
</comment>
<evidence type="ECO:0000313" key="1">
    <source>
        <dbReference type="EMBL" id="KRZ67817.1"/>
    </source>
</evidence>
<dbReference type="AlphaFoldDB" id="A0A0V1M7W9"/>
<proteinExistence type="predicted"/>
<dbReference type="Proteomes" id="UP000054843">
    <property type="component" value="Unassembled WGS sequence"/>
</dbReference>
<protein>
    <submittedName>
        <fullName evidence="1">Uncharacterized protein</fullName>
    </submittedName>
</protein>
<accession>A0A0V1M7W9</accession>
<name>A0A0V1M7W9_9BILA</name>
<organism evidence="1 2">
    <name type="scientific">Trichinella papuae</name>
    <dbReference type="NCBI Taxonomy" id="268474"/>
    <lineage>
        <taxon>Eukaryota</taxon>
        <taxon>Metazoa</taxon>
        <taxon>Ecdysozoa</taxon>
        <taxon>Nematoda</taxon>
        <taxon>Enoplea</taxon>
        <taxon>Dorylaimia</taxon>
        <taxon>Trichinellida</taxon>
        <taxon>Trichinellidae</taxon>
        <taxon>Trichinella</taxon>
    </lineage>
</organism>
<reference evidence="1 2" key="1">
    <citation type="submission" date="2015-01" db="EMBL/GenBank/DDBJ databases">
        <title>Evolution of Trichinella species and genotypes.</title>
        <authorList>
            <person name="Korhonen P.K."/>
            <person name="Edoardo P."/>
            <person name="Giuseppe L.R."/>
            <person name="Gasser R.B."/>
        </authorList>
    </citation>
    <scope>NUCLEOTIDE SEQUENCE [LARGE SCALE GENOMIC DNA]</scope>
    <source>
        <strain evidence="1">ISS1980</strain>
    </source>
</reference>
<keyword evidence="2" id="KW-1185">Reference proteome</keyword>
<sequence>MKNFIHFLTIETKEFVGIVNCKMELKFVTLPVTQMNSKFPLPLFFRQLVDVESLLIIIQLTTSKQVERENVSCKSWSVLFCLQPLSSREFG</sequence>
<gene>
    <name evidence="1" type="ORF">T10_1377</name>
</gene>